<dbReference type="GeneID" id="32408592"/>
<sequence>MSGLALTLLFGLLFSVCRFCSPARNKRCIARLCRLFLPSVSFMAFIISMKSAGKADCFNQKRLRNIGAQPFFDSKNRPTPNTG</sequence>
<dbReference type="RefSeq" id="WP_063166488.1">
    <property type="nucleotide sequence ID" value="NZ_CP051162.1"/>
</dbReference>
<gene>
    <name evidence="1" type="ORF">GS3922_11530</name>
</gene>
<accession>A0ABM6AD74</accession>
<evidence type="ECO:0000313" key="2">
    <source>
        <dbReference type="Proteomes" id="UP000076226"/>
    </source>
</evidence>
<organism evidence="1 2">
    <name type="scientific">Geobacillus subterraneus</name>
    <dbReference type="NCBI Taxonomy" id="129338"/>
    <lineage>
        <taxon>Bacteria</taxon>
        <taxon>Bacillati</taxon>
        <taxon>Bacillota</taxon>
        <taxon>Bacilli</taxon>
        <taxon>Bacillales</taxon>
        <taxon>Anoxybacillaceae</taxon>
        <taxon>Geobacillus</taxon>
    </lineage>
</organism>
<keyword evidence="2" id="KW-1185">Reference proteome</keyword>
<proteinExistence type="predicted"/>
<dbReference type="EMBL" id="CP014342">
    <property type="protein sequence ID" value="AMX84243.1"/>
    <property type="molecule type" value="Genomic_DNA"/>
</dbReference>
<evidence type="ECO:0008006" key="3">
    <source>
        <dbReference type="Google" id="ProtNLM"/>
    </source>
</evidence>
<reference evidence="1 2" key="1">
    <citation type="submission" date="2016-02" db="EMBL/GenBank/DDBJ databases">
        <title>Complete genome sequence of Geobacillus subterraneus KCTC 3922T.</title>
        <authorList>
            <person name="Lee D.-W."/>
            <person name="Lee Y.-J."/>
            <person name="Lee S.-J."/>
            <person name="Park G.-S."/>
            <person name="Lee S.-J."/>
            <person name="Shin J.-H."/>
        </authorList>
    </citation>
    <scope>NUCLEOTIDE SEQUENCE [LARGE SCALE GENOMIC DNA]</scope>
    <source>
        <strain evidence="1 2">KCTC 3922</strain>
    </source>
</reference>
<protein>
    <recommendedName>
        <fullName evidence="3">Secreted protein</fullName>
    </recommendedName>
</protein>
<name>A0ABM6AD74_9BACL</name>
<evidence type="ECO:0000313" key="1">
    <source>
        <dbReference type="EMBL" id="AMX84243.1"/>
    </source>
</evidence>
<dbReference type="Proteomes" id="UP000076226">
    <property type="component" value="Chromosome"/>
</dbReference>